<keyword evidence="2 5" id="KW-0808">Transferase</keyword>
<dbReference type="CDD" id="cd18081">
    <property type="entry name" value="RlmH-like"/>
    <property type="match status" value="1"/>
</dbReference>
<dbReference type="InterPro" id="IPR029026">
    <property type="entry name" value="tRNA_m1G_MTases_N"/>
</dbReference>
<dbReference type="Proteomes" id="UP000002207">
    <property type="component" value="Chromosome"/>
</dbReference>
<comment type="catalytic activity">
    <reaction evidence="5">
        <text>pseudouridine(1915) in 23S rRNA + S-adenosyl-L-methionine = N(3)-methylpseudouridine(1915) in 23S rRNA + S-adenosyl-L-homocysteine + H(+)</text>
        <dbReference type="Rhea" id="RHEA:42752"/>
        <dbReference type="Rhea" id="RHEA-COMP:10221"/>
        <dbReference type="Rhea" id="RHEA-COMP:10222"/>
        <dbReference type="ChEBI" id="CHEBI:15378"/>
        <dbReference type="ChEBI" id="CHEBI:57856"/>
        <dbReference type="ChEBI" id="CHEBI:59789"/>
        <dbReference type="ChEBI" id="CHEBI:65314"/>
        <dbReference type="ChEBI" id="CHEBI:74486"/>
        <dbReference type="EC" id="2.1.1.177"/>
    </reaction>
</comment>
<comment type="function">
    <text evidence="5">Specifically methylates the pseudouridine at position 1915 (m3Psi1915) in 23S rRNA.</text>
</comment>
<dbReference type="InterPro" id="IPR003742">
    <property type="entry name" value="RlmH-like"/>
</dbReference>
<accession>C1FA73</accession>
<dbReference type="AlphaFoldDB" id="C1FA73"/>
<dbReference type="RefSeq" id="WP_015897361.1">
    <property type="nucleotide sequence ID" value="NC_012483.1"/>
</dbReference>
<evidence type="ECO:0000256" key="3">
    <source>
        <dbReference type="ARBA" id="ARBA00022691"/>
    </source>
</evidence>
<keyword evidence="5" id="KW-0698">rRNA processing</keyword>
<dbReference type="HOGENOM" id="CLU_100552_1_0_0"/>
<dbReference type="eggNOG" id="COG1576">
    <property type="taxonomic scope" value="Bacteria"/>
</dbReference>
<sequence>MRALYDKPENLFAVTLIAVKILLASVGNRARRDAFDTLAELYLGRVRGYCDLETAVYRTEEAFLEAMERQQGRVAPLLALLDSRGKLFSSEQLAAWVGEQREAGQQWLVFAVGPADGWSDAARRRARLLLSLGPMTLPHELARVVVSEQIYRAFTILAGHPYHSGH</sequence>
<dbReference type="PANTHER" id="PTHR33603:SF1">
    <property type="entry name" value="RIBOSOMAL RNA LARGE SUBUNIT METHYLTRANSFERASE H"/>
    <property type="match status" value="1"/>
</dbReference>
<dbReference type="EMBL" id="CP001472">
    <property type="protein sequence ID" value="ACO34025.1"/>
    <property type="molecule type" value="Genomic_DNA"/>
</dbReference>
<evidence type="ECO:0000313" key="7">
    <source>
        <dbReference type="Proteomes" id="UP000002207"/>
    </source>
</evidence>
<dbReference type="PANTHER" id="PTHR33603">
    <property type="entry name" value="METHYLTRANSFERASE"/>
    <property type="match status" value="1"/>
</dbReference>
<dbReference type="GO" id="GO:0070038">
    <property type="term" value="F:rRNA (pseudouridine-N3-)-methyltransferase activity"/>
    <property type="evidence" value="ECO:0007669"/>
    <property type="project" value="UniProtKB-UniRule"/>
</dbReference>
<keyword evidence="1 5" id="KW-0489">Methyltransferase</keyword>
<dbReference type="InParanoid" id="C1FA73"/>
<dbReference type="FunCoup" id="C1FA73">
    <property type="interactions" value="335"/>
</dbReference>
<dbReference type="Gene3D" id="3.40.1280.10">
    <property type="match status" value="1"/>
</dbReference>
<name>C1FA73_ACIC5</name>
<dbReference type="Pfam" id="PF02590">
    <property type="entry name" value="SPOUT_MTase"/>
    <property type="match status" value="1"/>
</dbReference>
<evidence type="ECO:0000313" key="6">
    <source>
        <dbReference type="EMBL" id="ACO34025.1"/>
    </source>
</evidence>
<dbReference type="STRING" id="240015.ACP_2268"/>
<feature type="binding site" evidence="5">
    <location>
        <position position="113"/>
    </location>
    <ligand>
        <name>S-adenosyl-L-methionine</name>
        <dbReference type="ChEBI" id="CHEBI:59789"/>
    </ligand>
</feature>
<dbReference type="InterPro" id="IPR029028">
    <property type="entry name" value="Alpha/beta_knot_MTases"/>
</dbReference>
<comment type="subunit">
    <text evidence="5">Homodimer.</text>
</comment>
<keyword evidence="3 5" id="KW-0949">S-adenosyl-L-methionine</keyword>
<evidence type="ECO:0000256" key="4">
    <source>
        <dbReference type="ARBA" id="ARBA00038303"/>
    </source>
</evidence>
<gene>
    <name evidence="5" type="primary">rlmH</name>
    <name evidence="6" type="ordered locus">ACP_2268</name>
</gene>
<organism evidence="6 7">
    <name type="scientific">Acidobacterium capsulatum (strain ATCC 51196 / DSM 11244 / BCRC 80197 / JCM 7670 / NBRC 15755 / NCIMB 13165 / 161)</name>
    <dbReference type="NCBI Taxonomy" id="240015"/>
    <lineage>
        <taxon>Bacteria</taxon>
        <taxon>Pseudomonadati</taxon>
        <taxon>Acidobacteriota</taxon>
        <taxon>Terriglobia</taxon>
        <taxon>Terriglobales</taxon>
        <taxon>Acidobacteriaceae</taxon>
        <taxon>Acidobacterium</taxon>
    </lineage>
</organism>
<dbReference type="SUPFAM" id="SSF75217">
    <property type="entry name" value="alpha/beta knot"/>
    <property type="match status" value="1"/>
</dbReference>
<evidence type="ECO:0000256" key="5">
    <source>
        <dbReference type="HAMAP-Rule" id="MF_00658"/>
    </source>
</evidence>
<dbReference type="GO" id="GO:0005737">
    <property type="term" value="C:cytoplasm"/>
    <property type="evidence" value="ECO:0007669"/>
    <property type="project" value="UniProtKB-SubCell"/>
</dbReference>
<dbReference type="EC" id="2.1.1.177" evidence="5"/>
<evidence type="ECO:0000256" key="2">
    <source>
        <dbReference type="ARBA" id="ARBA00022679"/>
    </source>
</evidence>
<dbReference type="HAMAP" id="MF_00658">
    <property type="entry name" value="23SrRNA_methyltr_H"/>
    <property type="match status" value="1"/>
</dbReference>
<proteinExistence type="inferred from homology"/>
<evidence type="ECO:0000256" key="1">
    <source>
        <dbReference type="ARBA" id="ARBA00022603"/>
    </source>
</evidence>
<comment type="subcellular location">
    <subcellularLocation>
        <location evidence="5">Cytoplasm</location>
    </subcellularLocation>
</comment>
<keyword evidence="5" id="KW-0963">Cytoplasm</keyword>
<comment type="similarity">
    <text evidence="4 5">Belongs to the RNA methyltransferase RlmH family.</text>
</comment>
<dbReference type="KEGG" id="aca:ACP_2268"/>
<feature type="binding site" evidence="5">
    <location>
        <position position="81"/>
    </location>
    <ligand>
        <name>S-adenosyl-L-methionine</name>
        <dbReference type="ChEBI" id="CHEBI:59789"/>
    </ligand>
</feature>
<keyword evidence="7" id="KW-1185">Reference proteome</keyword>
<reference evidence="6 7" key="1">
    <citation type="journal article" date="2009" name="Appl. Environ. Microbiol.">
        <title>Three genomes from the phylum Acidobacteria provide insight into the lifestyles of these microorganisms in soils.</title>
        <authorList>
            <person name="Ward N.L."/>
            <person name="Challacombe J.F."/>
            <person name="Janssen P.H."/>
            <person name="Henrissat B."/>
            <person name="Coutinho P.M."/>
            <person name="Wu M."/>
            <person name="Xie G."/>
            <person name="Haft D.H."/>
            <person name="Sait M."/>
            <person name="Badger J."/>
            <person name="Barabote R.D."/>
            <person name="Bradley B."/>
            <person name="Brettin T.S."/>
            <person name="Brinkac L.M."/>
            <person name="Bruce D."/>
            <person name="Creasy T."/>
            <person name="Daugherty S.C."/>
            <person name="Davidsen T.M."/>
            <person name="DeBoy R.T."/>
            <person name="Detter J.C."/>
            <person name="Dodson R.J."/>
            <person name="Durkin A.S."/>
            <person name="Ganapathy A."/>
            <person name="Gwinn-Giglio M."/>
            <person name="Han C.S."/>
            <person name="Khouri H."/>
            <person name="Kiss H."/>
            <person name="Kothari S.P."/>
            <person name="Madupu R."/>
            <person name="Nelson K.E."/>
            <person name="Nelson W.C."/>
            <person name="Paulsen I."/>
            <person name="Penn K."/>
            <person name="Ren Q."/>
            <person name="Rosovitz M.J."/>
            <person name="Selengut J.D."/>
            <person name="Shrivastava S."/>
            <person name="Sullivan S.A."/>
            <person name="Tapia R."/>
            <person name="Thompson L.S."/>
            <person name="Watkins K.L."/>
            <person name="Yang Q."/>
            <person name="Yu C."/>
            <person name="Zafar N."/>
            <person name="Zhou L."/>
            <person name="Kuske C.R."/>
        </authorList>
    </citation>
    <scope>NUCLEOTIDE SEQUENCE [LARGE SCALE GENOMIC DNA]</scope>
    <source>
        <strain evidence="7">ATCC 51196 / DSM 11244 / BCRC 80197 / JCM 7670 / NBRC 15755 / NCIMB 13165 / 161</strain>
    </source>
</reference>
<protein>
    <recommendedName>
        <fullName evidence="5">Ribosomal RNA large subunit methyltransferase H</fullName>
        <ecNumber evidence="5">2.1.1.177</ecNumber>
    </recommendedName>
    <alternativeName>
        <fullName evidence="5">23S rRNA (pseudouridine1915-N3)-methyltransferase</fullName>
    </alternativeName>
    <alternativeName>
        <fullName evidence="5">23S rRNA m3Psi1915 methyltransferase</fullName>
    </alternativeName>
    <alternativeName>
        <fullName evidence="5">rRNA (pseudouridine-N3-)-methyltransferase RlmH</fullName>
    </alternativeName>
</protein>
<feature type="binding site" evidence="5">
    <location>
        <begin position="132"/>
        <end position="137"/>
    </location>
    <ligand>
        <name>S-adenosyl-L-methionine</name>
        <dbReference type="ChEBI" id="CHEBI:59789"/>
    </ligand>
</feature>